<dbReference type="EMBL" id="KI287986">
    <property type="protein sequence ID" value="ESA09523.1"/>
    <property type="molecule type" value="Genomic_DNA"/>
</dbReference>
<reference evidence="1" key="1">
    <citation type="submission" date="2013-07" db="EMBL/GenBank/DDBJ databases">
        <title>The genome of an arbuscular mycorrhizal fungus provides insights into the evolution of the oldest plant symbiosis.</title>
        <authorList>
            <consortium name="DOE Joint Genome Institute"/>
            <person name="Tisserant E."/>
            <person name="Malbreil M."/>
            <person name="Kuo A."/>
            <person name="Kohler A."/>
            <person name="Symeonidi A."/>
            <person name="Balestrini R."/>
            <person name="Charron P."/>
            <person name="Duensing N."/>
            <person name="Frei-dit-Frey N."/>
            <person name="Gianinazzi-Pearson V."/>
            <person name="Gilbert B."/>
            <person name="Handa Y."/>
            <person name="Hijri M."/>
            <person name="Kaul R."/>
            <person name="Kawaguchi M."/>
            <person name="Krajinski F."/>
            <person name="Lammers P."/>
            <person name="Lapierre D."/>
            <person name="Masclaux F.G."/>
            <person name="Murat C."/>
            <person name="Morin E."/>
            <person name="Ndikumana S."/>
            <person name="Pagni M."/>
            <person name="Petitpierre D."/>
            <person name="Requena N."/>
            <person name="Rosikiewicz P."/>
            <person name="Riley R."/>
            <person name="Saito K."/>
            <person name="San Clemente H."/>
            <person name="Shapiro H."/>
            <person name="van Tuinen D."/>
            <person name="Becard G."/>
            <person name="Bonfante P."/>
            <person name="Paszkowski U."/>
            <person name="Shachar-Hill Y."/>
            <person name="Young J.P."/>
            <person name="Sanders I.R."/>
            <person name="Henrissat B."/>
            <person name="Rensing S.A."/>
            <person name="Grigoriev I.V."/>
            <person name="Corradi N."/>
            <person name="Roux C."/>
            <person name="Martin F."/>
        </authorList>
    </citation>
    <scope>NUCLEOTIDE SEQUENCE</scope>
    <source>
        <strain evidence="1">DAOM 197198</strain>
    </source>
</reference>
<protein>
    <submittedName>
        <fullName evidence="1">Uncharacterized protein</fullName>
    </submittedName>
</protein>
<sequence length="129" mass="15317">MPVYQNAKIRLYFVVPDDVYNTFERQDCTIQDNTSKEDRPVKRTNSILDSVEHFLIRLPTRIIKNHFLRYIFASPLSPEEPDNDGGYYYKDGRYERRLSQKSVNYLNRNSGQIIIWSADFGHVFSKFEV</sequence>
<gene>
    <name evidence="1" type="ORF">GLOINDRAFT_97769</name>
</gene>
<proteinExistence type="predicted"/>
<dbReference type="AlphaFoldDB" id="U9TT90"/>
<accession>U9TT90</accession>
<evidence type="ECO:0000313" key="1">
    <source>
        <dbReference type="EMBL" id="ESA09523.1"/>
    </source>
</evidence>
<dbReference type="HOGENOM" id="CLU_1949953_0_0_1"/>
<name>U9TT90_RHIID</name>
<organism evidence="1">
    <name type="scientific">Rhizophagus irregularis (strain DAOM 181602 / DAOM 197198 / MUCL 43194)</name>
    <name type="common">Arbuscular mycorrhizal fungus</name>
    <name type="synonym">Glomus intraradices</name>
    <dbReference type="NCBI Taxonomy" id="747089"/>
    <lineage>
        <taxon>Eukaryota</taxon>
        <taxon>Fungi</taxon>
        <taxon>Fungi incertae sedis</taxon>
        <taxon>Mucoromycota</taxon>
        <taxon>Glomeromycotina</taxon>
        <taxon>Glomeromycetes</taxon>
        <taxon>Glomerales</taxon>
        <taxon>Glomeraceae</taxon>
        <taxon>Rhizophagus</taxon>
    </lineage>
</organism>